<name>K0SXD8_THAOC</name>
<dbReference type="AlphaFoldDB" id="K0SXD8"/>
<sequence>MVVEGLLPLPLLGGLDADELWPVCGLVLPTWALLAFAPRWAHTPTLTLVVTRAARRDLRARGLVGLRLRRRRVVRGRLQLARGGRDAVQGPERGVRGVDTLHLLRCARGTVGGHGLDREGRVRDGPRVCHSPVPVLLPHVGECATGGQGVRYVRGFSGLRTIHFALTRPLFFFTPVSRPQGPVGFLIYIGVVRPFVLTGQGKGKTA</sequence>
<dbReference type="Proteomes" id="UP000266841">
    <property type="component" value="Unassembled WGS sequence"/>
</dbReference>
<reference evidence="1 2" key="1">
    <citation type="journal article" date="2012" name="Genome Biol.">
        <title>Genome and low-iron response of an oceanic diatom adapted to chronic iron limitation.</title>
        <authorList>
            <person name="Lommer M."/>
            <person name="Specht M."/>
            <person name="Roy A.S."/>
            <person name="Kraemer L."/>
            <person name="Andreson R."/>
            <person name="Gutowska M.A."/>
            <person name="Wolf J."/>
            <person name="Bergner S.V."/>
            <person name="Schilhabel M.B."/>
            <person name="Klostermeier U.C."/>
            <person name="Beiko R.G."/>
            <person name="Rosenstiel P."/>
            <person name="Hippler M."/>
            <person name="Laroche J."/>
        </authorList>
    </citation>
    <scope>NUCLEOTIDE SEQUENCE [LARGE SCALE GENOMIC DNA]</scope>
    <source>
        <strain evidence="1 2">CCMP1005</strain>
    </source>
</reference>
<comment type="caution">
    <text evidence="1">The sequence shown here is derived from an EMBL/GenBank/DDBJ whole genome shotgun (WGS) entry which is preliminary data.</text>
</comment>
<evidence type="ECO:0000313" key="1">
    <source>
        <dbReference type="EMBL" id="EJK69609.1"/>
    </source>
</evidence>
<organism evidence="1 2">
    <name type="scientific">Thalassiosira oceanica</name>
    <name type="common">Marine diatom</name>
    <dbReference type="NCBI Taxonomy" id="159749"/>
    <lineage>
        <taxon>Eukaryota</taxon>
        <taxon>Sar</taxon>
        <taxon>Stramenopiles</taxon>
        <taxon>Ochrophyta</taxon>
        <taxon>Bacillariophyta</taxon>
        <taxon>Coscinodiscophyceae</taxon>
        <taxon>Thalassiosirophycidae</taxon>
        <taxon>Thalassiosirales</taxon>
        <taxon>Thalassiosiraceae</taxon>
        <taxon>Thalassiosira</taxon>
    </lineage>
</organism>
<gene>
    <name evidence="1" type="ORF">THAOC_09116</name>
</gene>
<evidence type="ECO:0000313" key="2">
    <source>
        <dbReference type="Proteomes" id="UP000266841"/>
    </source>
</evidence>
<dbReference type="EMBL" id="AGNL01009827">
    <property type="protein sequence ID" value="EJK69609.1"/>
    <property type="molecule type" value="Genomic_DNA"/>
</dbReference>
<accession>K0SXD8</accession>
<protein>
    <submittedName>
        <fullName evidence="1">Uncharacterized protein</fullName>
    </submittedName>
</protein>
<keyword evidence="2" id="KW-1185">Reference proteome</keyword>
<proteinExistence type="predicted"/>